<dbReference type="EMBL" id="WLVL01000048">
    <property type="protein sequence ID" value="MTB73238.1"/>
    <property type="molecule type" value="Genomic_DNA"/>
</dbReference>
<dbReference type="Pfam" id="PF14012">
    <property type="entry name" value="DUF4229"/>
    <property type="match status" value="1"/>
</dbReference>
<feature type="compositionally biased region" description="Basic and acidic residues" evidence="1">
    <location>
        <begin position="88"/>
        <end position="120"/>
    </location>
</feature>
<reference evidence="3 4" key="1">
    <citation type="submission" date="2019-11" db="EMBL/GenBank/DDBJ databases">
        <title>Whole genome sequencing identifies a novel species of the genus Arsenicicoccus isolated from human blood.</title>
        <authorList>
            <person name="Jeong J.H."/>
            <person name="Kweon O.J."/>
            <person name="Kim H.R."/>
            <person name="Kim T.-H."/>
            <person name="Ha S.-M."/>
            <person name="Lee M.-K."/>
        </authorList>
    </citation>
    <scope>NUCLEOTIDE SEQUENCE [LARGE SCALE GENOMIC DNA]</scope>
    <source>
        <strain evidence="3 4">MKL-02</strain>
    </source>
</reference>
<gene>
    <name evidence="3" type="ORF">GGG17_14950</name>
</gene>
<feature type="transmembrane region" description="Helical" evidence="2">
    <location>
        <begin position="32"/>
        <end position="49"/>
    </location>
</feature>
<name>A0A6I3IG19_9MICO</name>
<evidence type="ECO:0000313" key="4">
    <source>
        <dbReference type="Proteomes" id="UP000431092"/>
    </source>
</evidence>
<dbReference type="RefSeq" id="WP_154594491.1">
    <property type="nucleotide sequence ID" value="NZ_CP171001.1"/>
</dbReference>
<dbReference type="Proteomes" id="UP000431092">
    <property type="component" value="Unassembled WGS sequence"/>
</dbReference>
<protein>
    <submittedName>
        <fullName evidence="3">DUF4229 domain-containing protein</fullName>
    </submittedName>
</protein>
<accession>A0A6I3IG19</accession>
<dbReference type="AlphaFoldDB" id="A0A6I3IG19"/>
<evidence type="ECO:0000256" key="2">
    <source>
        <dbReference type="SAM" id="Phobius"/>
    </source>
</evidence>
<comment type="caution">
    <text evidence="3">The sequence shown here is derived from an EMBL/GenBank/DDBJ whole genome shotgun (WGS) entry which is preliminary data.</text>
</comment>
<feature type="region of interest" description="Disordered" evidence="1">
    <location>
        <begin position="71"/>
        <end position="120"/>
    </location>
</feature>
<keyword evidence="2" id="KW-0472">Membrane</keyword>
<keyword evidence="2" id="KW-1133">Transmembrane helix</keyword>
<feature type="transmembrane region" description="Helical" evidence="2">
    <location>
        <begin position="9"/>
        <end position="26"/>
    </location>
</feature>
<proteinExistence type="predicted"/>
<dbReference type="InterPro" id="IPR025323">
    <property type="entry name" value="DUF4229"/>
</dbReference>
<organism evidence="3 4">
    <name type="scientific">Arsenicicoccus cauae</name>
    <dbReference type="NCBI Taxonomy" id="2663847"/>
    <lineage>
        <taxon>Bacteria</taxon>
        <taxon>Bacillati</taxon>
        <taxon>Actinomycetota</taxon>
        <taxon>Actinomycetes</taxon>
        <taxon>Micrococcales</taxon>
        <taxon>Intrasporangiaceae</taxon>
        <taxon>Arsenicicoccus</taxon>
    </lineage>
</organism>
<evidence type="ECO:0000313" key="3">
    <source>
        <dbReference type="EMBL" id="MTB73238.1"/>
    </source>
</evidence>
<sequence>MSSPGLRYSLLRIMLFLGCLIVLWLVGLRGLTLVVLAGLLSMVASLFVLRGPREEFSARIASRVDERAARAEAAGSHRITDEEVEDAEIGRHTEAGSDGRPPQTDRRDDRHDRGDRRDGR</sequence>
<evidence type="ECO:0000256" key="1">
    <source>
        <dbReference type="SAM" id="MobiDB-lite"/>
    </source>
</evidence>
<keyword evidence="4" id="KW-1185">Reference proteome</keyword>
<keyword evidence="2" id="KW-0812">Transmembrane</keyword>